<keyword evidence="8" id="KW-1185">Reference proteome</keyword>
<feature type="region of interest" description="Disordered" evidence="5">
    <location>
        <begin position="803"/>
        <end position="835"/>
    </location>
</feature>
<dbReference type="InterPro" id="IPR007527">
    <property type="entry name" value="Znf_SWIM"/>
</dbReference>
<comment type="caution">
    <text evidence="7">The sequence shown here is derived from an EMBL/GenBank/DDBJ whole genome shotgun (WGS) entry which is preliminary data.</text>
</comment>
<dbReference type="AlphaFoldDB" id="A0ABD2XXY8"/>
<evidence type="ECO:0000313" key="8">
    <source>
        <dbReference type="Proteomes" id="UP001630127"/>
    </source>
</evidence>
<feature type="compositionally biased region" description="Basic and acidic residues" evidence="5">
    <location>
        <begin position="749"/>
        <end position="761"/>
    </location>
</feature>
<gene>
    <name evidence="7" type="ORF">ACH5RR_041087</name>
</gene>
<dbReference type="SMART" id="SM00575">
    <property type="entry name" value="ZnF_PMZ"/>
    <property type="match status" value="1"/>
</dbReference>
<dbReference type="InterPro" id="IPR004332">
    <property type="entry name" value="Transposase_MuDR"/>
</dbReference>
<evidence type="ECO:0000313" key="7">
    <source>
        <dbReference type="EMBL" id="KAL3498355.1"/>
    </source>
</evidence>
<feature type="domain" description="SWIM-type" evidence="6">
    <location>
        <begin position="641"/>
        <end position="673"/>
    </location>
</feature>
<evidence type="ECO:0000256" key="5">
    <source>
        <dbReference type="SAM" id="MobiDB-lite"/>
    </source>
</evidence>
<dbReference type="PROSITE" id="PS50966">
    <property type="entry name" value="ZF_SWIM"/>
    <property type="match status" value="1"/>
</dbReference>
<sequence length="893" mass="101688">MSSFELLDCLREISVPIEIPIYYIVPNADLEHGRRLLISDQNVLEMFEMNTGHQIIHVYSGEDVNKAANGNNNGENINGNNDGENLNGNNDGEDANGNNNGEHVNGNNDGLNENYQDEEGELEVDSDFEYFLDGDTLSDGCDPLDEKEIEKKKAKEQWGRPPDYVEYEQLIREGFEAYNAEKGKGKIQEKEVVSDDEVLNQALNSSDGEVVDDFPEFNAEREIEKPDLVVGQLFNNVVEFRVALKQHAIVNGFEFKCTKNDNDRVTATCVKNCGWRIHASKFRGSLTFQIKTLDGIPHRCPWVYKNKSANSRWLAQKFIKQIANDPSIRVRNFKQTVKDKFNINVYENQLYRAKSKAIRTIQSEHKEQYWRLRDYCATILERNPGSCALVVTKHTLYACHLKCTMGGQLMAAVARDANNQMFPVAMALVESECKDSWRWFLETLTDHIGRPQERGWIFISDRHKGLIDSIEELFPGVEHRYCVRHMYANFKLRFEEKHLRDIMWAEARAYAPDKFEEYMRQMQAISPEAYAWLSEIPRHLWARHTFSPRAKCDLLSNNICECFNQWIKEATNEPVLSMVEMIRRQVMCIFHEKRLWISKVKSRIGPRIIEKLEDYKFQVPFFDCLEAGRGVWEVIELRKTYVVALNENSCSCNEWNLTGIPCVHATTSIVNGNNEPSEFVNDFYTVDSYKITYQHMIMPVPDDSLWEQGAENLNSQEEAISSDTTFQNPSSITANQPPSRTFEIGSSSRGRDRGRDRDRARGRAWGRGAKFGPYCGIGNWNGLGMSNMKSFIPHSQVIPPNNVQKHPSPTKMWTTSSSTAHNSTLTSNVNPVGKGVGREELRATSVNSIGPVGGRVSAGISRGRREVLKIQTRFGVQLLASQSSSNSAKKSAA</sequence>
<evidence type="ECO:0000259" key="6">
    <source>
        <dbReference type="PROSITE" id="PS50966"/>
    </source>
</evidence>
<feature type="compositionally biased region" description="Polar residues" evidence="5">
    <location>
        <begin position="803"/>
        <end position="830"/>
    </location>
</feature>
<dbReference type="PANTHER" id="PTHR31973:SF187">
    <property type="entry name" value="MUTATOR TRANSPOSASE MUDRA PROTEIN"/>
    <property type="match status" value="1"/>
</dbReference>
<dbReference type="InterPro" id="IPR006564">
    <property type="entry name" value="Znf_PMZ"/>
</dbReference>
<dbReference type="GO" id="GO:0008270">
    <property type="term" value="F:zinc ion binding"/>
    <property type="evidence" value="ECO:0007669"/>
    <property type="project" value="UniProtKB-KW"/>
</dbReference>
<feature type="compositionally biased region" description="Low complexity" evidence="5">
    <location>
        <begin position="69"/>
        <end position="110"/>
    </location>
</feature>
<dbReference type="EMBL" id="JBJUIK010000017">
    <property type="protein sequence ID" value="KAL3498355.1"/>
    <property type="molecule type" value="Genomic_DNA"/>
</dbReference>
<name>A0ABD2XXY8_9GENT</name>
<evidence type="ECO:0000256" key="4">
    <source>
        <dbReference type="PROSITE-ProRule" id="PRU00325"/>
    </source>
</evidence>
<proteinExistence type="predicted"/>
<feature type="region of interest" description="Disordered" evidence="5">
    <location>
        <begin position="717"/>
        <end position="765"/>
    </location>
</feature>
<dbReference type="Pfam" id="PF04434">
    <property type="entry name" value="SWIM"/>
    <property type="match status" value="1"/>
</dbReference>
<keyword evidence="3" id="KW-0862">Zinc</keyword>
<dbReference type="Proteomes" id="UP001630127">
    <property type="component" value="Unassembled WGS sequence"/>
</dbReference>
<dbReference type="PANTHER" id="PTHR31973">
    <property type="entry name" value="POLYPROTEIN, PUTATIVE-RELATED"/>
    <property type="match status" value="1"/>
</dbReference>
<reference evidence="7 8" key="1">
    <citation type="submission" date="2024-11" db="EMBL/GenBank/DDBJ databases">
        <title>A near-complete genome assembly of Cinchona calisaya.</title>
        <authorList>
            <person name="Lian D.C."/>
            <person name="Zhao X.W."/>
            <person name="Wei L."/>
        </authorList>
    </citation>
    <scope>NUCLEOTIDE SEQUENCE [LARGE SCALE GENOMIC DNA]</scope>
    <source>
        <tissue evidence="7">Nenye</tissue>
    </source>
</reference>
<organism evidence="7 8">
    <name type="scientific">Cinchona calisaya</name>
    <dbReference type="NCBI Taxonomy" id="153742"/>
    <lineage>
        <taxon>Eukaryota</taxon>
        <taxon>Viridiplantae</taxon>
        <taxon>Streptophyta</taxon>
        <taxon>Embryophyta</taxon>
        <taxon>Tracheophyta</taxon>
        <taxon>Spermatophyta</taxon>
        <taxon>Magnoliopsida</taxon>
        <taxon>eudicotyledons</taxon>
        <taxon>Gunneridae</taxon>
        <taxon>Pentapetalae</taxon>
        <taxon>asterids</taxon>
        <taxon>lamiids</taxon>
        <taxon>Gentianales</taxon>
        <taxon>Rubiaceae</taxon>
        <taxon>Cinchonoideae</taxon>
        <taxon>Cinchoneae</taxon>
        <taxon>Cinchona</taxon>
    </lineage>
</organism>
<dbReference type="InterPro" id="IPR018289">
    <property type="entry name" value="MULE_transposase_dom"/>
</dbReference>
<dbReference type="Pfam" id="PF03108">
    <property type="entry name" value="DBD_Tnp_Mut"/>
    <property type="match status" value="1"/>
</dbReference>
<evidence type="ECO:0000256" key="1">
    <source>
        <dbReference type="ARBA" id="ARBA00022723"/>
    </source>
</evidence>
<evidence type="ECO:0000256" key="3">
    <source>
        <dbReference type="ARBA" id="ARBA00022833"/>
    </source>
</evidence>
<feature type="compositionally biased region" description="Polar residues" evidence="5">
    <location>
        <begin position="717"/>
        <end position="739"/>
    </location>
</feature>
<dbReference type="Pfam" id="PF10551">
    <property type="entry name" value="MULE"/>
    <property type="match status" value="1"/>
</dbReference>
<keyword evidence="2 4" id="KW-0863">Zinc-finger</keyword>
<feature type="region of interest" description="Disordered" evidence="5">
    <location>
        <begin position="69"/>
        <end position="114"/>
    </location>
</feature>
<protein>
    <recommendedName>
        <fullName evidence="6">SWIM-type domain-containing protein</fullName>
    </recommendedName>
</protein>
<keyword evidence="1" id="KW-0479">Metal-binding</keyword>
<accession>A0ABD2XXY8</accession>
<evidence type="ECO:0000256" key="2">
    <source>
        <dbReference type="ARBA" id="ARBA00022771"/>
    </source>
</evidence>